<reference evidence="6" key="1">
    <citation type="submission" date="2023-03" db="EMBL/GenBank/DDBJ databases">
        <title>Massive genome expansion in bonnet fungi (Mycena s.s.) driven by repeated elements and novel gene families across ecological guilds.</title>
        <authorList>
            <consortium name="Lawrence Berkeley National Laboratory"/>
            <person name="Harder C.B."/>
            <person name="Miyauchi S."/>
            <person name="Viragh M."/>
            <person name="Kuo A."/>
            <person name="Thoen E."/>
            <person name="Andreopoulos B."/>
            <person name="Lu D."/>
            <person name="Skrede I."/>
            <person name="Drula E."/>
            <person name="Henrissat B."/>
            <person name="Morin E."/>
            <person name="Kohler A."/>
            <person name="Barry K."/>
            <person name="LaButti K."/>
            <person name="Morin E."/>
            <person name="Salamov A."/>
            <person name="Lipzen A."/>
            <person name="Mereny Z."/>
            <person name="Hegedus B."/>
            <person name="Baldrian P."/>
            <person name="Stursova M."/>
            <person name="Weitz H."/>
            <person name="Taylor A."/>
            <person name="Grigoriev I.V."/>
            <person name="Nagy L.G."/>
            <person name="Martin F."/>
            <person name="Kauserud H."/>
        </authorList>
    </citation>
    <scope>NUCLEOTIDE SEQUENCE</scope>
    <source>
        <strain evidence="6">9284</strain>
    </source>
</reference>
<evidence type="ECO:0000313" key="6">
    <source>
        <dbReference type="EMBL" id="KAJ7638196.1"/>
    </source>
</evidence>
<evidence type="ECO:0000259" key="5">
    <source>
        <dbReference type="PROSITE" id="PS50865"/>
    </source>
</evidence>
<dbReference type="AlphaFoldDB" id="A0AAD7C3I1"/>
<dbReference type="Proteomes" id="UP001221142">
    <property type="component" value="Unassembled WGS sequence"/>
</dbReference>
<feature type="domain" description="MYND-type" evidence="5">
    <location>
        <begin position="412"/>
        <end position="450"/>
    </location>
</feature>
<organism evidence="6 7">
    <name type="scientific">Roridomyces roridus</name>
    <dbReference type="NCBI Taxonomy" id="1738132"/>
    <lineage>
        <taxon>Eukaryota</taxon>
        <taxon>Fungi</taxon>
        <taxon>Dikarya</taxon>
        <taxon>Basidiomycota</taxon>
        <taxon>Agaricomycotina</taxon>
        <taxon>Agaricomycetes</taxon>
        <taxon>Agaricomycetidae</taxon>
        <taxon>Agaricales</taxon>
        <taxon>Marasmiineae</taxon>
        <taxon>Mycenaceae</taxon>
        <taxon>Roridomyces</taxon>
    </lineage>
</organism>
<evidence type="ECO:0000256" key="2">
    <source>
        <dbReference type="ARBA" id="ARBA00022771"/>
    </source>
</evidence>
<keyword evidence="3" id="KW-0862">Zinc</keyword>
<name>A0AAD7C3I1_9AGAR</name>
<dbReference type="EMBL" id="JARKIF010000005">
    <property type="protein sequence ID" value="KAJ7638196.1"/>
    <property type="molecule type" value="Genomic_DNA"/>
</dbReference>
<gene>
    <name evidence="6" type="ORF">FB45DRAFT_1054556</name>
</gene>
<dbReference type="GO" id="GO:0005634">
    <property type="term" value="C:nucleus"/>
    <property type="evidence" value="ECO:0007669"/>
    <property type="project" value="TreeGrafter"/>
</dbReference>
<dbReference type="Pfam" id="PF01753">
    <property type="entry name" value="zf-MYND"/>
    <property type="match status" value="1"/>
</dbReference>
<protein>
    <recommendedName>
        <fullName evidence="5">MYND-type domain-containing protein</fullName>
    </recommendedName>
</protein>
<dbReference type="PROSITE" id="PS50865">
    <property type="entry name" value="ZF_MYND_2"/>
    <property type="match status" value="1"/>
</dbReference>
<keyword evidence="7" id="KW-1185">Reference proteome</keyword>
<dbReference type="Gene3D" id="6.10.140.2220">
    <property type="match status" value="1"/>
</dbReference>
<accession>A0AAD7C3I1</accession>
<dbReference type="PANTHER" id="PTHR10237">
    <property type="entry name" value="DEFORMED EPIDERMAL AUTOREGULATORY FACTOR 1 HOMOLOG SUPPRESSIN"/>
    <property type="match status" value="1"/>
</dbReference>
<sequence length="456" mass="51566">MKDHLATVFPSNSDFINFLVAAMRSRDLPTRCLSQYTLIQLYTTSPRDEIKPVPCAEPNRSLPGSKSFLEQFNDGIDELYALVHVFDLVQALDEKIPQSHSEFGYALSHWIQRNSLLIRGRLEKGRAEDTHLTKILETCEAALRTDRSTRADLAADIIHTELLLAHEKDKASSFAHSCIEKHPSVAYFYYAMALIPNSVIPVILFAEKGLQCHPMSELIRLELLGLATTGVYSIIATMNSSPLPNDEHLRKVNVLVQKGLSHAKAFLDSKPVEHPRTAMMGAMSILLTFLSRGHTLNDEELQTLRTKFAATCQLRLPKEYFTTLEEIFRRMPTAWRRWEAAMTRQPQFLLRSSTENSNQPGAPDTAADPNEDDIVEWLQKLNMSHKYVIDSEMNGLKFGAKRDCGEVLLHACTCCGKRSAVLKRCAGCQRARYCNDTCQRSDWKNHRQICRASRGA</sequence>
<dbReference type="SUPFAM" id="SSF144232">
    <property type="entry name" value="HIT/MYND zinc finger-like"/>
    <property type="match status" value="1"/>
</dbReference>
<keyword evidence="1" id="KW-0479">Metal-binding</keyword>
<proteinExistence type="predicted"/>
<dbReference type="GO" id="GO:0000981">
    <property type="term" value="F:DNA-binding transcription factor activity, RNA polymerase II-specific"/>
    <property type="evidence" value="ECO:0007669"/>
    <property type="project" value="TreeGrafter"/>
</dbReference>
<keyword evidence="2 4" id="KW-0863">Zinc-finger</keyword>
<evidence type="ECO:0000256" key="4">
    <source>
        <dbReference type="PROSITE-ProRule" id="PRU00134"/>
    </source>
</evidence>
<dbReference type="PANTHER" id="PTHR10237:SF15">
    <property type="entry name" value="LD37257P"/>
    <property type="match status" value="1"/>
</dbReference>
<evidence type="ECO:0000256" key="3">
    <source>
        <dbReference type="ARBA" id="ARBA00022833"/>
    </source>
</evidence>
<dbReference type="InterPro" id="IPR002893">
    <property type="entry name" value="Znf_MYND"/>
</dbReference>
<evidence type="ECO:0000313" key="7">
    <source>
        <dbReference type="Proteomes" id="UP001221142"/>
    </source>
</evidence>
<dbReference type="InterPro" id="IPR024119">
    <property type="entry name" value="TF_DEAF-1"/>
</dbReference>
<comment type="caution">
    <text evidence="6">The sequence shown here is derived from an EMBL/GenBank/DDBJ whole genome shotgun (WGS) entry which is preliminary data.</text>
</comment>
<dbReference type="GO" id="GO:0008270">
    <property type="term" value="F:zinc ion binding"/>
    <property type="evidence" value="ECO:0007669"/>
    <property type="project" value="UniProtKB-KW"/>
</dbReference>
<evidence type="ECO:0000256" key="1">
    <source>
        <dbReference type="ARBA" id="ARBA00022723"/>
    </source>
</evidence>